<sequence length="58" mass="6846">MYLSEVNERVVDESIKHATVWRFEQLRRGSFDAREFMTPIATYVAQCCGAEIDYSRLR</sequence>
<dbReference type="EMBL" id="QBKU01000003">
    <property type="protein sequence ID" value="PTX74529.1"/>
    <property type="molecule type" value="Genomic_DNA"/>
</dbReference>
<reference evidence="1 2" key="1">
    <citation type="submission" date="2018-04" db="EMBL/GenBank/DDBJ databases">
        <title>Genomic Encyclopedia of Archaeal and Bacterial Type Strains, Phase II (KMG-II): from individual species to whole genera.</title>
        <authorList>
            <person name="Goeker M."/>
        </authorList>
    </citation>
    <scope>NUCLEOTIDE SEQUENCE [LARGE SCALE GENOMIC DNA]</scope>
    <source>
        <strain evidence="1 2">DSM 12244</strain>
    </source>
</reference>
<comment type="caution">
    <text evidence="1">The sequence shown here is derived from an EMBL/GenBank/DDBJ whole genome shotgun (WGS) entry which is preliminary data.</text>
</comment>
<evidence type="ECO:0000313" key="1">
    <source>
        <dbReference type="EMBL" id="PTX74529.1"/>
    </source>
</evidence>
<protein>
    <submittedName>
        <fullName evidence="1">Uncharacterized protein</fullName>
    </submittedName>
</protein>
<proteinExistence type="predicted"/>
<accession>A0A2T6CGA7</accession>
<name>A0A2T6CGA7_9RHOB</name>
<organism evidence="1 2">
    <name type="scientific">Sulfitobacter mediterraneus</name>
    <dbReference type="NCBI Taxonomy" id="83219"/>
    <lineage>
        <taxon>Bacteria</taxon>
        <taxon>Pseudomonadati</taxon>
        <taxon>Pseudomonadota</taxon>
        <taxon>Alphaproteobacteria</taxon>
        <taxon>Rhodobacterales</taxon>
        <taxon>Roseobacteraceae</taxon>
        <taxon>Sulfitobacter</taxon>
    </lineage>
</organism>
<dbReference type="AlphaFoldDB" id="A0A2T6CGA7"/>
<gene>
    <name evidence="1" type="ORF">C8N31_1035</name>
</gene>
<dbReference type="Proteomes" id="UP000244092">
    <property type="component" value="Unassembled WGS sequence"/>
</dbReference>
<evidence type="ECO:0000313" key="2">
    <source>
        <dbReference type="Proteomes" id="UP000244092"/>
    </source>
</evidence>